<evidence type="ECO:0000313" key="2">
    <source>
        <dbReference type="Proteomes" id="UP000801492"/>
    </source>
</evidence>
<gene>
    <name evidence="1" type="ORF">ILUMI_05339</name>
</gene>
<evidence type="ECO:0000313" key="1">
    <source>
        <dbReference type="EMBL" id="KAF2900847.1"/>
    </source>
</evidence>
<comment type="caution">
    <text evidence="1">The sequence shown here is derived from an EMBL/GenBank/DDBJ whole genome shotgun (WGS) entry which is preliminary data.</text>
</comment>
<name>A0A8K0DD53_IGNLU</name>
<dbReference type="AlphaFoldDB" id="A0A8K0DD53"/>
<protein>
    <submittedName>
        <fullName evidence="1">Uncharacterized protein</fullName>
    </submittedName>
</protein>
<reference evidence="1" key="1">
    <citation type="submission" date="2019-08" db="EMBL/GenBank/DDBJ databases">
        <title>The genome of the North American firefly Photinus pyralis.</title>
        <authorList>
            <consortium name="Photinus pyralis genome working group"/>
            <person name="Fallon T.R."/>
            <person name="Sander Lower S.E."/>
            <person name="Weng J.-K."/>
        </authorList>
    </citation>
    <scope>NUCLEOTIDE SEQUENCE</scope>
    <source>
        <strain evidence="1">TRF0915ILg1</strain>
        <tissue evidence="1">Whole body</tissue>
    </source>
</reference>
<proteinExistence type="predicted"/>
<keyword evidence="2" id="KW-1185">Reference proteome</keyword>
<dbReference type="Proteomes" id="UP000801492">
    <property type="component" value="Unassembled WGS sequence"/>
</dbReference>
<dbReference type="EMBL" id="VTPC01001979">
    <property type="protein sequence ID" value="KAF2900847.1"/>
    <property type="molecule type" value="Genomic_DNA"/>
</dbReference>
<organism evidence="1 2">
    <name type="scientific">Ignelater luminosus</name>
    <name type="common">Cucubano</name>
    <name type="synonym">Pyrophorus luminosus</name>
    <dbReference type="NCBI Taxonomy" id="2038154"/>
    <lineage>
        <taxon>Eukaryota</taxon>
        <taxon>Metazoa</taxon>
        <taxon>Ecdysozoa</taxon>
        <taxon>Arthropoda</taxon>
        <taxon>Hexapoda</taxon>
        <taxon>Insecta</taxon>
        <taxon>Pterygota</taxon>
        <taxon>Neoptera</taxon>
        <taxon>Endopterygota</taxon>
        <taxon>Coleoptera</taxon>
        <taxon>Polyphaga</taxon>
        <taxon>Elateriformia</taxon>
        <taxon>Elateroidea</taxon>
        <taxon>Elateridae</taxon>
        <taxon>Agrypninae</taxon>
        <taxon>Pyrophorini</taxon>
        <taxon>Ignelater</taxon>
    </lineage>
</organism>
<accession>A0A8K0DD53</accession>
<feature type="non-terminal residue" evidence="1">
    <location>
        <position position="1"/>
    </location>
</feature>
<sequence>ILHLRNLTLQEFPNNITNSVNHLEMFDVRDNIIKKLETKDVQIINTISEQILLAGEFLY</sequence>